<reference evidence="1 2" key="1">
    <citation type="journal article" date="2020" name="Cell Host Microbe">
        <title>Functional and Genomic Variation between Human-Derived Isolates of Lachnospiraceae Reveals Inter- and Intra-Species Diversity.</title>
        <authorList>
            <person name="Sorbara M.T."/>
            <person name="Littmann E.R."/>
            <person name="Fontana E."/>
            <person name="Moody T.U."/>
            <person name="Kohout C.E."/>
            <person name="Gjonbalaj M."/>
            <person name="Eaton V."/>
            <person name="Seok R."/>
            <person name="Leiner I.M."/>
            <person name="Pamer E.G."/>
        </authorList>
    </citation>
    <scope>NUCLEOTIDE SEQUENCE [LARGE SCALE GENOMIC DNA]</scope>
    <source>
        <strain evidence="1 2">MSK.17.74</strain>
    </source>
</reference>
<organism evidence="1 2">
    <name type="scientific">Blautia faecis</name>
    <dbReference type="NCBI Taxonomy" id="871665"/>
    <lineage>
        <taxon>Bacteria</taxon>
        <taxon>Bacillati</taxon>
        <taxon>Bacillota</taxon>
        <taxon>Clostridia</taxon>
        <taxon>Lachnospirales</taxon>
        <taxon>Lachnospiraceae</taxon>
        <taxon>Blautia</taxon>
    </lineage>
</organism>
<accession>A0ABX2H9B3</accession>
<evidence type="ECO:0000313" key="2">
    <source>
        <dbReference type="Proteomes" id="UP001644719"/>
    </source>
</evidence>
<protein>
    <submittedName>
        <fullName evidence="1">Uncharacterized protein</fullName>
    </submittedName>
</protein>
<keyword evidence="2" id="KW-1185">Reference proteome</keyword>
<evidence type="ECO:0000313" key="1">
    <source>
        <dbReference type="EMBL" id="NSG86792.1"/>
    </source>
</evidence>
<dbReference type="EMBL" id="JAAITS010000050">
    <property type="protein sequence ID" value="NSG86792.1"/>
    <property type="molecule type" value="Genomic_DNA"/>
</dbReference>
<name>A0ABX2H9B3_9FIRM</name>
<gene>
    <name evidence="1" type="ORF">G5B17_15565</name>
</gene>
<dbReference type="Proteomes" id="UP001644719">
    <property type="component" value="Unassembled WGS sequence"/>
</dbReference>
<proteinExistence type="predicted"/>
<comment type="caution">
    <text evidence="1">The sequence shown here is derived from an EMBL/GenBank/DDBJ whole genome shotgun (WGS) entry which is preliminary data.</text>
</comment>
<sequence>MEKERDMRYEKFQTTGQERIRLACALEGFFLTNECKEEKKTAYGQYLKRRIRPAMEALIREENVGKMELLESFGWFGAEELENFICTARRDRKLESLVWLMRLKDQKYGYKEKKFNL</sequence>